<dbReference type="EMBL" id="MSDU01000003">
    <property type="protein sequence ID" value="OLN24051.1"/>
    <property type="molecule type" value="Genomic_DNA"/>
</dbReference>
<keyword evidence="1" id="KW-0446">Lipid-binding</keyword>
<dbReference type="Pfam" id="PF02645">
    <property type="entry name" value="DegV"/>
    <property type="match status" value="1"/>
</dbReference>
<dbReference type="RefSeq" id="WP_075396869.1">
    <property type="nucleotide sequence ID" value="NZ_MSDU01000003.1"/>
</dbReference>
<accession>A0A1Q8Q9S0</accession>
<protein>
    <submittedName>
        <fullName evidence="2">Fatty acid-binding protein DegV</fullName>
    </submittedName>
</protein>
<dbReference type="Gene3D" id="3.40.50.10170">
    <property type="match status" value="1"/>
</dbReference>
<gene>
    <name evidence="2" type="ORF">BTO30_01130</name>
</gene>
<evidence type="ECO:0000256" key="1">
    <source>
        <dbReference type="ARBA" id="ARBA00023121"/>
    </source>
</evidence>
<dbReference type="InterPro" id="IPR003797">
    <property type="entry name" value="DegV"/>
</dbReference>
<dbReference type="PANTHER" id="PTHR33434:SF2">
    <property type="entry name" value="FATTY ACID-BINDING PROTEIN TM_1468"/>
    <property type="match status" value="1"/>
</dbReference>
<name>A0A1Q8Q9S0_9BACI</name>
<comment type="caution">
    <text evidence="2">The sequence shown here is derived from an EMBL/GenBank/DDBJ whole genome shotgun (WGS) entry which is preliminary data.</text>
</comment>
<dbReference type="InterPro" id="IPR043168">
    <property type="entry name" value="DegV_C"/>
</dbReference>
<dbReference type="SUPFAM" id="SSF82549">
    <property type="entry name" value="DAK1/DegV-like"/>
    <property type="match status" value="1"/>
</dbReference>
<dbReference type="InterPro" id="IPR050270">
    <property type="entry name" value="DegV_domain_contain"/>
</dbReference>
<sequence>MKTAILTDSTAYLPKELRDELNIFMIPLSVIFGEDAYREEFDITTNEFYEKVSGGGKLPTTSQPVIGHFVEMYEKIARDYDAVVGIYLSSGISGTYQSSMTAAEMVEGLDVYSFDTELSCAPQGFYVLRAAEMAKQGKTPDEIIAELTEMKRWTRAYFMVDDLNHLKRGGRLSSAQALIGGLLQVKPILHFEDKVIVPFEKIRTSKKALKRIGDLFEEEYKKGSKLQAVIIHANREDAARDWMIELKKRFPNAEFGISHFGPVIGTHLGEGALAMGWTKKKSGE</sequence>
<dbReference type="PANTHER" id="PTHR33434">
    <property type="entry name" value="DEGV DOMAIN-CONTAINING PROTEIN DR_1986-RELATED"/>
    <property type="match status" value="1"/>
</dbReference>
<evidence type="ECO:0000313" key="3">
    <source>
        <dbReference type="Proteomes" id="UP000185568"/>
    </source>
</evidence>
<keyword evidence="3" id="KW-1185">Reference proteome</keyword>
<dbReference type="OrthoDB" id="9775494at2"/>
<organism evidence="2 3">
    <name type="scientific">Domibacillus antri</name>
    <dbReference type="NCBI Taxonomy" id="1714264"/>
    <lineage>
        <taxon>Bacteria</taxon>
        <taxon>Bacillati</taxon>
        <taxon>Bacillota</taxon>
        <taxon>Bacilli</taxon>
        <taxon>Bacillales</taxon>
        <taxon>Bacillaceae</taxon>
        <taxon>Domibacillus</taxon>
    </lineage>
</organism>
<dbReference type="AlphaFoldDB" id="A0A1Q8Q9S0"/>
<dbReference type="PROSITE" id="PS51482">
    <property type="entry name" value="DEGV"/>
    <property type="match status" value="1"/>
</dbReference>
<dbReference type="STRING" id="1714264.BTO30_01130"/>
<reference evidence="2 3" key="1">
    <citation type="submission" date="2016-12" db="EMBL/GenBank/DDBJ databases">
        <title>Domibacillus antri genome sequencing.</title>
        <authorList>
            <person name="Verma A."/>
            <person name="Krishnamurthi S."/>
        </authorList>
    </citation>
    <scope>NUCLEOTIDE SEQUENCE [LARGE SCALE GENOMIC DNA]</scope>
    <source>
        <strain evidence="2 3">XD80</strain>
    </source>
</reference>
<evidence type="ECO:0000313" key="2">
    <source>
        <dbReference type="EMBL" id="OLN24051.1"/>
    </source>
</evidence>
<proteinExistence type="predicted"/>
<dbReference type="GO" id="GO:0008289">
    <property type="term" value="F:lipid binding"/>
    <property type="evidence" value="ECO:0007669"/>
    <property type="project" value="UniProtKB-KW"/>
</dbReference>
<dbReference type="NCBIfam" id="TIGR00762">
    <property type="entry name" value="DegV"/>
    <property type="match status" value="1"/>
</dbReference>
<dbReference type="Proteomes" id="UP000185568">
    <property type="component" value="Unassembled WGS sequence"/>
</dbReference>
<dbReference type="Gene3D" id="3.30.1180.10">
    <property type="match status" value="1"/>
</dbReference>